<dbReference type="GO" id="GO:0005576">
    <property type="term" value="C:extracellular region"/>
    <property type="evidence" value="ECO:0007669"/>
    <property type="project" value="InterPro"/>
</dbReference>
<accession>A0A6J8EI43</accession>
<dbReference type="GO" id="GO:0005509">
    <property type="term" value="F:calcium ion binding"/>
    <property type="evidence" value="ECO:0007669"/>
    <property type="project" value="InterPro"/>
</dbReference>
<dbReference type="GO" id="GO:0007160">
    <property type="term" value="P:cell-matrix adhesion"/>
    <property type="evidence" value="ECO:0007669"/>
    <property type="project" value="InterPro"/>
</dbReference>
<dbReference type="Pfam" id="PF00811">
    <property type="entry name" value="Ependymin"/>
    <property type="match status" value="1"/>
</dbReference>
<feature type="signal peptide" evidence="1">
    <location>
        <begin position="1"/>
        <end position="16"/>
    </location>
</feature>
<protein>
    <recommendedName>
        <fullName evidence="4">Mammalian ependymin-related protein 1</fullName>
    </recommendedName>
</protein>
<dbReference type="InterPro" id="IPR001299">
    <property type="entry name" value="Ependymin"/>
</dbReference>
<keyword evidence="1" id="KW-0732">Signal</keyword>
<dbReference type="OrthoDB" id="6084362at2759"/>
<sequence>MKYLIALCLIVVSAYAQAPKPCDSPAQWEAREIRQDYSRKFAEYRKLSYDETNKRVREVEEIIIGNDKEYYDRLYLHNENKNYSLNLKTRKCEVTALTRPFRYRGVYPQAKFDGIFNIGAVGVSGEVVAVQAWSANITGGFFYTGLVTYPSCYPVQNIYFSKEYGFEHSDYFDLNIGIVDLNVFVPPQECMQAEKKMQQKNISPIV</sequence>
<name>A0A6J8EI43_MYTCO</name>
<evidence type="ECO:0000256" key="1">
    <source>
        <dbReference type="SAM" id="SignalP"/>
    </source>
</evidence>
<feature type="chain" id="PRO_5026890112" description="Mammalian ependymin-related protein 1" evidence="1">
    <location>
        <begin position="17"/>
        <end position="206"/>
    </location>
</feature>
<dbReference type="GO" id="GO:0005764">
    <property type="term" value="C:lysosome"/>
    <property type="evidence" value="ECO:0007669"/>
    <property type="project" value="TreeGrafter"/>
</dbReference>
<dbReference type="Proteomes" id="UP000507470">
    <property type="component" value="Unassembled WGS sequence"/>
</dbReference>
<dbReference type="EMBL" id="CACVKT020008944">
    <property type="protein sequence ID" value="CAC5418751.1"/>
    <property type="molecule type" value="Genomic_DNA"/>
</dbReference>
<evidence type="ECO:0000313" key="3">
    <source>
        <dbReference type="Proteomes" id="UP000507470"/>
    </source>
</evidence>
<reference evidence="2 3" key="1">
    <citation type="submission" date="2020-06" db="EMBL/GenBank/DDBJ databases">
        <authorList>
            <person name="Li R."/>
            <person name="Bekaert M."/>
        </authorList>
    </citation>
    <scope>NUCLEOTIDE SEQUENCE [LARGE SCALE GENOMIC DNA]</scope>
    <source>
        <strain evidence="3">wild</strain>
    </source>
</reference>
<dbReference type="PANTHER" id="PTHR10697">
    <property type="entry name" value="MAMMALIAN EPENDYMIN-RELATED PROTEIN 1"/>
    <property type="match status" value="1"/>
</dbReference>
<evidence type="ECO:0000313" key="2">
    <source>
        <dbReference type="EMBL" id="CAC5418751.1"/>
    </source>
</evidence>
<gene>
    <name evidence="2" type="ORF">MCOR_51164</name>
</gene>
<proteinExistence type="predicted"/>
<evidence type="ECO:0008006" key="4">
    <source>
        <dbReference type="Google" id="ProtNLM"/>
    </source>
</evidence>
<dbReference type="PANTHER" id="PTHR10697:SF1">
    <property type="entry name" value="MAMMALIAN EPENDYMIN-RELATED PROTEIN 1"/>
    <property type="match status" value="1"/>
</dbReference>
<keyword evidence="3" id="KW-1185">Reference proteome</keyword>
<organism evidence="2 3">
    <name type="scientific">Mytilus coruscus</name>
    <name type="common">Sea mussel</name>
    <dbReference type="NCBI Taxonomy" id="42192"/>
    <lineage>
        <taxon>Eukaryota</taxon>
        <taxon>Metazoa</taxon>
        <taxon>Spiralia</taxon>
        <taxon>Lophotrochozoa</taxon>
        <taxon>Mollusca</taxon>
        <taxon>Bivalvia</taxon>
        <taxon>Autobranchia</taxon>
        <taxon>Pteriomorphia</taxon>
        <taxon>Mytilida</taxon>
        <taxon>Mytiloidea</taxon>
        <taxon>Mytilidae</taxon>
        <taxon>Mytilinae</taxon>
        <taxon>Mytilus</taxon>
    </lineage>
</organism>
<dbReference type="AlphaFoldDB" id="A0A6J8EI43"/>